<sequence>MGRTFYTIITAPRMRSFRVINPLQICRYVRLHSLNAHIVCDVMHKPSLDLLPKWRFELRVSKNRH</sequence>
<evidence type="ECO:0000313" key="2">
    <source>
        <dbReference type="Proteomes" id="UP000053989"/>
    </source>
</evidence>
<dbReference type="EMBL" id="KN822004">
    <property type="protein sequence ID" value="KIM70661.1"/>
    <property type="molecule type" value="Genomic_DNA"/>
</dbReference>
<keyword evidence="2" id="KW-1185">Reference proteome</keyword>
<protein>
    <submittedName>
        <fullName evidence="1">Uncharacterized protein</fullName>
    </submittedName>
</protein>
<organism evidence="1 2">
    <name type="scientific">Scleroderma citrinum Foug A</name>
    <dbReference type="NCBI Taxonomy" id="1036808"/>
    <lineage>
        <taxon>Eukaryota</taxon>
        <taxon>Fungi</taxon>
        <taxon>Dikarya</taxon>
        <taxon>Basidiomycota</taxon>
        <taxon>Agaricomycotina</taxon>
        <taxon>Agaricomycetes</taxon>
        <taxon>Agaricomycetidae</taxon>
        <taxon>Boletales</taxon>
        <taxon>Sclerodermatineae</taxon>
        <taxon>Sclerodermataceae</taxon>
        <taxon>Scleroderma</taxon>
    </lineage>
</organism>
<dbReference type="InParanoid" id="A0A0C3ES94"/>
<evidence type="ECO:0000313" key="1">
    <source>
        <dbReference type="EMBL" id="KIM70661.1"/>
    </source>
</evidence>
<gene>
    <name evidence="1" type="ORF">SCLCIDRAFT_1206799</name>
</gene>
<reference evidence="2" key="2">
    <citation type="submission" date="2015-01" db="EMBL/GenBank/DDBJ databases">
        <title>Evolutionary Origins and Diversification of the Mycorrhizal Mutualists.</title>
        <authorList>
            <consortium name="DOE Joint Genome Institute"/>
            <consortium name="Mycorrhizal Genomics Consortium"/>
            <person name="Kohler A."/>
            <person name="Kuo A."/>
            <person name="Nagy L.G."/>
            <person name="Floudas D."/>
            <person name="Copeland A."/>
            <person name="Barry K.W."/>
            <person name="Cichocki N."/>
            <person name="Veneault-Fourrey C."/>
            <person name="LaButti K."/>
            <person name="Lindquist E.A."/>
            <person name="Lipzen A."/>
            <person name="Lundell T."/>
            <person name="Morin E."/>
            <person name="Murat C."/>
            <person name="Riley R."/>
            <person name="Ohm R."/>
            <person name="Sun H."/>
            <person name="Tunlid A."/>
            <person name="Henrissat B."/>
            <person name="Grigoriev I.V."/>
            <person name="Hibbett D.S."/>
            <person name="Martin F."/>
        </authorList>
    </citation>
    <scope>NUCLEOTIDE SEQUENCE [LARGE SCALE GENOMIC DNA]</scope>
    <source>
        <strain evidence="2">Foug A</strain>
    </source>
</reference>
<dbReference type="AlphaFoldDB" id="A0A0C3ES94"/>
<name>A0A0C3ES94_9AGAM</name>
<reference evidence="1 2" key="1">
    <citation type="submission" date="2014-04" db="EMBL/GenBank/DDBJ databases">
        <authorList>
            <consortium name="DOE Joint Genome Institute"/>
            <person name="Kuo A."/>
            <person name="Kohler A."/>
            <person name="Nagy L.G."/>
            <person name="Floudas D."/>
            <person name="Copeland A."/>
            <person name="Barry K.W."/>
            <person name="Cichocki N."/>
            <person name="Veneault-Fourrey C."/>
            <person name="LaButti K."/>
            <person name="Lindquist E.A."/>
            <person name="Lipzen A."/>
            <person name="Lundell T."/>
            <person name="Morin E."/>
            <person name="Murat C."/>
            <person name="Sun H."/>
            <person name="Tunlid A."/>
            <person name="Henrissat B."/>
            <person name="Grigoriev I.V."/>
            <person name="Hibbett D.S."/>
            <person name="Martin F."/>
            <person name="Nordberg H.P."/>
            <person name="Cantor M.N."/>
            <person name="Hua S.X."/>
        </authorList>
    </citation>
    <scope>NUCLEOTIDE SEQUENCE [LARGE SCALE GENOMIC DNA]</scope>
    <source>
        <strain evidence="1 2">Foug A</strain>
    </source>
</reference>
<dbReference type="HOGENOM" id="CLU_2850999_0_0_1"/>
<accession>A0A0C3ES94</accession>
<proteinExistence type="predicted"/>
<dbReference type="Proteomes" id="UP000053989">
    <property type="component" value="Unassembled WGS sequence"/>
</dbReference>